<keyword evidence="3" id="KW-1185">Reference proteome</keyword>
<dbReference type="Pfam" id="PF13384">
    <property type="entry name" value="HTH_23"/>
    <property type="match status" value="1"/>
</dbReference>
<organism evidence="2 3">
    <name type="scientific">Salipaludibacillus keqinensis</name>
    <dbReference type="NCBI Taxonomy" id="2045207"/>
    <lineage>
        <taxon>Bacteria</taxon>
        <taxon>Bacillati</taxon>
        <taxon>Bacillota</taxon>
        <taxon>Bacilli</taxon>
        <taxon>Bacillales</taxon>
        <taxon>Bacillaceae</taxon>
    </lineage>
</organism>
<feature type="coiled-coil region" evidence="1">
    <location>
        <begin position="87"/>
        <end position="161"/>
    </location>
</feature>
<dbReference type="OrthoDB" id="2991292at2"/>
<comment type="caution">
    <text evidence="2">The sequence shown here is derived from an EMBL/GenBank/DDBJ whole genome shotgun (WGS) entry which is preliminary data.</text>
</comment>
<dbReference type="Gene3D" id="1.10.1660.10">
    <property type="match status" value="1"/>
</dbReference>
<reference evidence="2 3" key="1">
    <citation type="submission" date="2017-10" db="EMBL/GenBank/DDBJ databases">
        <title>Bacillus sp. nov., a halophilic bacterium isolated from a Keqin Lake.</title>
        <authorList>
            <person name="Wang H."/>
        </authorList>
    </citation>
    <scope>NUCLEOTIDE SEQUENCE [LARGE SCALE GENOMIC DNA]</scope>
    <source>
        <strain evidence="2 3">KQ-12</strain>
    </source>
</reference>
<name>A0A323TPK4_9BACI</name>
<sequence length="175" mass="20646">MSISKWKTKDIADELRVNPSTVQRWIKYFQLPYEVNKHGHFELTEETYQKLHHIHSETKEGKKMRHISLSEATSSINIRPKEKMVPAQRLDERIEKLIIQVEQLDRNLHTKADEVVEYQVLNHRKEINELNGLISQLTQRLKVLEDELSKKEKASKDKSGEIPLRKRRLAGIFSL</sequence>
<evidence type="ECO:0000256" key="1">
    <source>
        <dbReference type="SAM" id="Coils"/>
    </source>
</evidence>
<dbReference type="AlphaFoldDB" id="A0A323TPK4"/>
<keyword evidence="1" id="KW-0175">Coiled coil</keyword>
<evidence type="ECO:0000313" key="2">
    <source>
        <dbReference type="EMBL" id="PYZ94553.1"/>
    </source>
</evidence>
<accession>A0A323TPK4</accession>
<protein>
    <recommendedName>
        <fullName evidence="4">Chromosome-anchoring protein RacA</fullName>
    </recommendedName>
</protein>
<evidence type="ECO:0008006" key="4">
    <source>
        <dbReference type="Google" id="ProtNLM"/>
    </source>
</evidence>
<dbReference type="InterPro" id="IPR009061">
    <property type="entry name" value="DNA-bd_dom_put_sf"/>
</dbReference>
<dbReference type="EMBL" id="PDOD01000001">
    <property type="protein sequence ID" value="PYZ94553.1"/>
    <property type="molecule type" value="Genomic_DNA"/>
</dbReference>
<proteinExistence type="predicted"/>
<gene>
    <name evidence="2" type="ORF">CR194_03195</name>
</gene>
<dbReference type="RefSeq" id="WP_110608186.1">
    <property type="nucleotide sequence ID" value="NZ_PDOD01000001.1"/>
</dbReference>
<dbReference type="Proteomes" id="UP000248214">
    <property type="component" value="Unassembled WGS sequence"/>
</dbReference>
<evidence type="ECO:0000313" key="3">
    <source>
        <dbReference type="Proteomes" id="UP000248214"/>
    </source>
</evidence>
<dbReference type="SUPFAM" id="SSF46955">
    <property type="entry name" value="Putative DNA-binding domain"/>
    <property type="match status" value="1"/>
</dbReference>